<feature type="domain" description="ChrR-like cupin" evidence="1">
    <location>
        <begin position="40"/>
        <end position="140"/>
    </location>
</feature>
<dbReference type="InterPro" id="IPR025979">
    <property type="entry name" value="ChrR-like_cupin_dom"/>
</dbReference>
<dbReference type="SUPFAM" id="SSF51182">
    <property type="entry name" value="RmlC-like cupins"/>
    <property type="match status" value="1"/>
</dbReference>
<accession>A0A5B8YG71</accession>
<evidence type="ECO:0000313" key="2">
    <source>
        <dbReference type="EMBL" id="QED36925.1"/>
    </source>
</evidence>
<sequence length="151" mass="16666">MKAFSNILNLKTILFSISLLISINLVAQEENSLVKIAQDPTLEWGPCPDFMPEGCKLTVLHGDPARKNSDIFIQFPANSEIPNHYHTSAERMVLIEGELEVTYEGEEKQTMKAGSYAYGPALKHHTGRCGDAPCVLFIAFEEAVDAIAVKD</sequence>
<reference evidence="2 3" key="1">
    <citation type="submission" date="2019-08" db="EMBL/GenBank/DDBJ databases">
        <title>Antarcticibacterium arcticum sp. nov., a bacterium isolated from marine sediment of the Canadian Beaufort Sea.</title>
        <authorList>
            <person name="Lee Y.M."/>
            <person name="Baek K."/>
            <person name="Lee D.-H."/>
            <person name="Shin S.C."/>
            <person name="Jin Y.K."/>
            <person name="Park Y."/>
        </authorList>
    </citation>
    <scope>NUCLEOTIDE SEQUENCE [LARGE SCALE GENOMIC DNA]</scope>
    <source>
        <strain evidence="2 3">PAMC 28998</strain>
    </source>
</reference>
<dbReference type="AlphaFoldDB" id="A0A5B8YG71"/>
<dbReference type="Proteomes" id="UP000321954">
    <property type="component" value="Chromosome"/>
</dbReference>
<evidence type="ECO:0000313" key="3">
    <source>
        <dbReference type="Proteomes" id="UP000321954"/>
    </source>
</evidence>
<dbReference type="EMBL" id="CP042476">
    <property type="protein sequence ID" value="QED36925.1"/>
    <property type="molecule type" value="Genomic_DNA"/>
</dbReference>
<evidence type="ECO:0000259" key="1">
    <source>
        <dbReference type="Pfam" id="PF12973"/>
    </source>
</evidence>
<dbReference type="Pfam" id="PF12973">
    <property type="entry name" value="Cupin_7"/>
    <property type="match status" value="1"/>
</dbReference>
<dbReference type="KEGG" id="anp:FK178_03995"/>
<keyword evidence="3" id="KW-1185">Reference proteome</keyword>
<proteinExistence type="predicted"/>
<dbReference type="RefSeq" id="WP_146831232.1">
    <property type="nucleotide sequence ID" value="NZ_CP042476.1"/>
</dbReference>
<dbReference type="InterPro" id="IPR014710">
    <property type="entry name" value="RmlC-like_jellyroll"/>
</dbReference>
<dbReference type="OrthoDB" id="1433532at2"/>
<dbReference type="Gene3D" id="2.60.120.10">
    <property type="entry name" value="Jelly Rolls"/>
    <property type="match status" value="1"/>
</dbReference>
<dbReference type="InterPro" id="IPR011051">
    <property type="entry name" value="RmlC_Cupin_sf"/>
</dbReference>
<gene>
    <name evidence="2" type="ORF">FK178_03995</name>
</gene>
<protein>
    <submittedName>
        <fullName evidence="2">Cupin domain-containing protein</fullName>
    </submittedName>
</protein>
<organism evidence="2 3">
    <name type="scientific">Antarcticibacterium arcticum</name>
    <dbReference type="NCBI Taxonomy" id="2585771"/>
    <lineage>
        <taxon>Bacteria</taxon>
        <taxon>Pseudomonadati</taxon>
        <taxon>Bacteroidota</taxon>
        <taxon>Flavobacteriia</taxon>
        <taxon>Flavobacteriales</taxon>
        <taxon>Flavobacteriaceae</taxon>
        <taxon>Antarcticibacterium</taxon>
    </lineage>
</organism>
<name>A0A5B8YG71_9FLAO</name>